<dbReference type="EMBL" id="RYZI01000068">
    <property type="protein sequence ID" value="RWA11829.1"/>
    <property type="molecule type" value="Genomic_DNA"/>
</dbReference>
<gene>
    <name evidence="1" type="ORF">EKO27_g3289</name>
</gene>
<dbReference type="AlphaFoldDB" id="A0A439DBP2"/>
<reference evidence="1 2" key="1">
    <citation type="submission" date="2018-12" db="EMBL/GenBank/DDBJ databases">
        <title>Draft genome sequence of Xylaria grammica IHI A82.</title>
        <authorList>
            <person name="Buettner E."/>
            <person name="Kellner H."/>
        </authorList>
    </citation>
    <scope>NUCLEOTIDE SEQUENCE [LARGE SCALE GENOMIC DNA]</scope>
    <source>
        <strain evidence="1 2">IHI A82</strain>
    </source>
</reference>
<name>A0A439DBP2_9PEZI</name>
<sequence>MAALSESQLLVHDHLDLYGYVSSCSLNYNAFLHLTRTITSMGVFHHLKTLILSLSSPHDASEQTLAQETAIYGHSQSWHVALTFRGILQMIESMPELEALHLHWYSLPNDACTALVQPTTRLDSSIFPPTTTRLKECSVRGLHTSESDLLYFIKALNPAVLILADVCLISGTYASIFEHLTNPDTPMTQYFIDDIFEYGNLVHFDTQGTPKFRYRGVDMGPSLLTRHTTHLKEPIRYSFTSRRPIGNRERRRWLEYKVREFGPSEDLVRDFIRLNGLVPVGR</sequence>
<comment type="caution">
    <text evidence="1">The sequence shown here is derived from an EMBL/GenBank/DDBJ whole genome shotgun (WGS) entry which is preliminary data.</text>
</comment>
<evidence type="ECO:0000313" key="1">
    <source>
        <dbReference type="EMBL" id="RWA11829.1"/>
    </source>
</evidence>
<dbReference type="Proteomes" id="UP000286045">
    <property type="component" value="Unassembled WGS sequence"/>
</dbReference>
<evidence type="ECO:0000313" key="2">
    <source>
        <dbReference type="Proteomes" id="UP000286045"/>
    </source>
</evidence>
<protein>
    <submittedName>
        <fullName evidence="1">Uncharacterized protein</fullName>
    </submittedName>
</protein>
<keyword evidence="2" id="KW-1185">Reference proteome</keyword>
<proteinExistence type="predicted"/>
<accession>A0A439DBP2</accession>
<organism evidence="1 2">
    <name type="scientific">Xylaria grammica</name>
    <dbReference type="NCBI Taxonomy" id="363999"/>
    <lineage>
        <taxon>Eukaryota</taxon>
        <taxon>Fungi</taxon>
        <taxon>Dikarya</taxon>
        <taxon>Ascomycota</taxon>
        <taxon>Pezizomycotina</taxon>
        <taxon>Sordariomycetes</taxon>
        <taxon>Xylariomycetidae</taxon>
        <taxon>Xylariales</taxon>
        <taxon>Xylariaceae</taxon>
        <taxon>Xylaria</taxon>
    </lineage>
</organism>